<dbReference type="GO" id="GO:0031012">
    <property type="term" value="C:extracellular matrix"/>
    <property type="evidence" value="ECO:0007669"/>
    <property type="project" value="TreeGrafter"/>
</dbReference>
<dbReference type="EMBL" id="GECU01023832">
    <property type="protein sequence ID" value="JAS83874.1"/>
    <property type="molecule type" value="Transcribed_RNA"/>
</dbReference>
<dbReference type="PANTHER" id="PTHR46145">
    <property type="entry name" value="HEPARANASE"/>
    <property type="match status" value="1"/>
</dbReference>
<evidence type="ECO:0000256" key="2">
    <source>
        <dbReference type="SAM" id="SignalP"/>
    </source>
</evidence>
<feature type="compositionally biased region" description="Basic and acidic residues" evidence="1">
    <location>
        <begin position="864"/>
        <end position="873"/>
    </location>
</feature>
<evidence type="ECO:0000256" key="1">
    <source>
        <dbReference type="SAM" id="MobiDB-lite"/>
    </source>
</evidence>
<gene>
    <name evidence="3" type="ORF">g.39566</name>
</gene>
<evidence type="ECO:0000313" key="3">
    <source>
        <dbReference type="EMBL" id="JAS83874.1"/>
    </source>
</evidence>
<sequence>TGHSRVLEMWWWVIVLVPVMVQVSAQLDVTVTIDPDKRLRQTSDKFLGLSVSPSTLLTDGSYSATTMNMLKSLPPAYIRVRARDIDTEVVTSTKTMDDQMFSERQWTDLNQLILDTGMSLIVGLDRDLLHQPGYTERLLKLFDQHGYNAMWQIQYEPSEVSKTNPLSGMDLGRDLVNLRMMLDAISPNKKFPVVGPDFVGCDEYSCLVLLRDFLKEADSVVDVITLQLENKITLQGGSTEMFERLGKLQNVVRKIVLNTQMQLESSRGLSEKKIWFVESEHTGDALMWALKLGQAAVLGYQTILHRPVHLLYPTPDYWVSALYHRFVGNTVLDSKLMSEDSSVSTFAHCSTSHQKSGAVVVWGVNTRQDTAKLMLGVPTRQDVAHLYVLTTDGLEERDTLLNGKPLHMVEEALPRLSPHIVLNGTTTPITIPAQSVFFIILPDVRASACLPYLSKNIQLSMGRELLNSQKQLVQTQSDVKTRGNSKFPIKLNENVEHYNFETDHSRNDFENKMRDQLKETMKERMQAIINSEEKANESEQSTQLAEENISGTNQQVNIGNSAWLSNLYNSTDDTTQKEWMYLIDFLLKYDEFMNFIENRSSKQVVLKQTYSPRSLSYKDIKDDINKRVKRSESNDTVVALTEPKHMRLSTLQKRMNWLRRFKSTQSKTNKTKESENIHYLPGEFYKTLGNLKLDSNPFIKDVEDPNEAFVSAAEESTKCKKNDSELKVTKKKDNDHKVDTGIVESATEQIKKYYDTVGSIGKNIQIFKNSKKILNEDTKCCSEKGLLGKAPPFKIKAKDETELTDGTEIVDDFHKSLFQASKSHNDGQRYSGSGIMSERKKREIDNSEKSQPNTKKTVTEEEDLLRKPDYSEESRMSAYLKELTDEGEQLLKDLEQNNRKRSGVPVLSVKDTSREGNQTEMLPETEILKKSVQEETKSNKQTNTTLLHKTENLEHVDINSSKNNSVHLIPEKILKQNQEKLQSEVLYTTNSSLNHMDLAVPKKPPQHLKTIDSISNLSSTYLLPNVTISHHEDKNSHTASVIDKTSEKIKQDNNDSLDDVLTRPLSATNSTQLNKFITDYKTQRNNFVSQMKPTKTLASNTPAISLTTIPKLSSRQATYSSTTTSKGNNLSRRSKPTNLIAARIRQDLLSTKRRERLEALKARLEEARQRLSLLSHPKNQMSNLDITKLVTKREMPFSQEFHKHINQIQLKTDVQQNEKHGLNSLKNNILGKFLEDRIVKLPLVHTKSTVHRLTKQIPETEIIFNQLPLLRSINKISRSRRSTKNAIERNEIEMKALLTNELIKEHPSNNTADHNPNEGAFRSMLRKTLKAARNKTGIDRMLELAKQYNKTNPDSVEIFRFHETKLNSDSSENENKAIEVTNFKDTGTVKQDQFKATDSISLDTRIVNTNQSEHGITDLFNSENNILSIFINMVEEVVKTLSNVNKTA</sequence>
<feature type="region of interest" description="Disordered" evidence="1">
    <location>
        <begin position="1115"/>
        <end position="1134"/>
    </location>
</feature>
<protein>
    <recommendedName>
        <fullName evidence="4">Heparanase</fullName>
    </recommendedName>
</protein>
<dbReference type="SUPFAM" id="SSF51445">
    <property type="entry name" value="(Trans)glycosidases"/>
    <property type="match status" value="1"/>
</dbReference>
<name>A0A1B6IAA0_9HEMI</name>
<feature type="region of interest" description="Disordered" evidence="1">
    <location>
        <begin position="820"/>
        <end position="873"/>
    </location>
</feature>
<proteinExistence type="predicted"/>
<feature type="chain" id="PRO_5008585017" description="Heparanase" evidence="2">
    <location>
        <begin position="26"/>
        <end position="1448"/>
    </location>
</feature>
<keyword evidence="2" id="KW-0732">Signal</keyword>
<feature type="compositionally biased region" description="Polar residues" evidence="1">
    <location>
        <begin position="1115"/>
        <end position="1131"/>
    </location>
</feature>
<dbReference type="InterPro" id="IPR017853">
    <property type="entry name" value="GH"/>
</dbReference>
<feature type="signal peptide" evidence="2">
    <location>
        <begin position="1"/>
        <end position="25"/>
    </location>
</feature>
<feature type="non-terminal residue" evidence="3">
    <location>
        <position position="1"/>
    </location>
</feature>
<accession>A0A1B6IAA0</accession>
<dbReference type="PANTHER" id="PTHR46145:SF4">
    <property type="entry name" value="HEPARANASE"/>
    <property type="match status" value="1"/>
</dbReference>
<organism evidence="3">
    <name type="scientific">Homalodisca liturata</name>
    <dbReference type="NCBI Taxonomy" id="320908"/>
    <lineage>
        <taxon>Eukaryota</taxon>
        <taxon>Metazoa</taxon>
        <taxon>Ecdysozoa</taxon>
        <taxon>Arthropoda</taxon>
        <taxon>Hexapoda</taxon>
        <taxon>Insecta</taxon>
        <taxon>Pterygota</taxon>
        <taxon>Neoptera</taxon>
        <taxon>Paraneoptera</taxon>
        <taxon>Hemiptera</taxon>
        <taxon>Auchenorrhyncha</taxon>
        <taxon>Membracoidea</taxon>
        <taxon>Cicadellidae</taxon>
        <taxon>Cicadellinae</taxon>
        <taxon>Proconiini</taxon>
        <taxon>Homalodisca</taxon>
    </lineage>
</organism>
<evidence type="ECO:0008006" key="4">
    <source>
        <dbReference type="Google" id="ProtNLM"/>
    </source>
</evidence>
<feature type="region of interest" description="Disordered" evidence="1">
    <location>
        <begin position="894"/>
        <end position="925"/>
    </location>
</feature>
<dbReference type="GO" id="GO:0005615">
    <property type="term" value="C:extracellular space"/>
    <property type="evidence" value="ECO:0007669"/>
    <property type="project" value="TreeGrafter"/>
</dbReference>
<reference evidence="3" key="1">
    <citation type="submission" date="2015-11" db="EMBL/GenBank/DDBJ databases">
        <title>De novo transcriptome assembly of four potential Pierce s Disease insect vectors from Arizona vineyards.</title>
        <authorList>
            <person name="Tassone E.E."/>
        </authorList>
    </citation>
    <scope>NUCLEOTIDE SEQUENCE</scope>
</reference>
<feature type="compositionally biased region" description="Basic and acidic residues" evidence="1">
    <location>
        <begin position="837"/>
        <end position="848"/>
    </location>
</feature>